<proteinExistence type="predicted"/>
<keyword evidence="2" id="KW-1185">Reference proteome</keyword>
<dbReference type="PANTHER" id="PTHR47272">
    <property type="entry name" value="DDE_TNP_1_7 DOMAIN-CONTAINING PROTEIN"/>
    <property type="match status" value="1"/>
</dbReference>
<evidence type="ECO:0000313" key="1">
    <source>
        <dbReference type="EMBL" id="KAF2900337.1"/>
    </source>
</evidence>
<gene>
    <name evidence="1" type="ORF">ILUMI_05849</name>
</gene>
<reference evidence="1" key="1">
    <citation type="submission" date="2019-08" db="EMBL/GenBank/DDBJ databases">
        <title>The genome of the North American firefly Photinus pyralis.</title>
        <authorList>
            <consortium name="Photinus pyralis genome working group"/>
            <person name="Fallon T.R."/>
            <person name="Sander Lower S.E."/>
            <person name="Weng J.-K."/>
        </authorList>
    </citation>
    <scope>NUCLEOTIDE SEQUENCE</scope>
    <source>
        <strain evidence="1">TRF0915ILg1</strain>
        <tissue evidence="1">Whole body</tissue>
    </source>
</reference>
<comment type="caution">
    <text evidence="1">The sequence shown here is derived from an EMBL/GenBank/DDBJ whole genome shotgun (WGS) entry which is preliminary data.</text>
</comment>
<organism evidence="1 2">
    <name type="scientific">Ignelater luminosus</name>
    <name type="common">Cucubano</name>
    <name type="synonym">Pyrophorus luminosus</name>
    <dbReference type="NCBI Taxonomy" id="2038154"/>
    <lineage>
        <taxon>Eukaryota</taxon>
        <taxon>Metazoa</taxon>
        <taxon>Ecdysozoa</taxon>
        <taxon>Arthropoda</taxon>
        <taxon>Hexapoda</taxon>
        <taxon>Insecta</taxon>
        <taxon>Pterygota</taxon>
        <taxon>Neoptera</taxon>
        <taxon>Endopterygota</taxon>
        <taxon>Coleoptera</taxon>
        <taxon>Polyphaga</taxon>
        <taxon>Elateriformia</taxon>
        <taxon>Elateroidea</taxon>
        <taxon>Elateridae</taxon>
        <taxon>Agrypninae</taxon>
        <taxon>Pyrophorini</taxon>
        <taxon>Ignelater</taxon>
    </lineage>
</organism>
<evidence type="ECO:0008006" key="3">
    <source>
        <dbReference type="Google" id="ProtNLM"/>
    </source>
</evidence>
<name>A0A8K0DC93_IGNLU</name>
<dbReference type="Proteomes" id="UP000801492">
    <property type="component" value="Unassembled WGS sequence"/>
</dbReference>
<dbReference type="EMBL" id="VTPC01002256">
    <property type="protein sequence ID" value="KAF2900337.1"/>
    <property type="molecule type" value="Genomic_DNA"/>
</dbReference>
<dbReference type="AlphaFoldDB" id="A0A8K0DC93"/>
<accession>A0A8K0DC93</accession>
<evidence type="ECO:0000313" key="2">
    <source>
        <dbReference type="Proteomes" id="UP000801492"/>
    </source>
</evidence>
<sequence>MDGSLLSTISAKSFYDNTRKKKVIFILEDSDNEHCVENSNLYNEELINLENEEIIFELSDGSDLESDYEDEIQNSKLQNNLEDNDFDSKDEIPLEQLMLKKLIKKKLRAYKAVPSRKKTKKWGVEIWVRAGVSGYMNRFEVYQAASEDRAVISNFGACADVVLRLSSDLAHKNHRQLILLNSIDRRTKTECLKSDKGMKREGRGSVSVVTTEYGNITVTKWMDNNAVHVASSCIVFNVGIGLPVQ</sequence>
<protein>
    <recommendedName>
        <fullName evidence="3">PiggyBac transposable element-derived protein domain-containing protein</fullName>
    </recommendedName>
</protein>